<reference evidence="1 2" key="1">
    <citation type="submission" date="2021-02" db="EMBL/GenBank/DDBJ databases">
        <title>Whole genome sequencing of Streptomyces actuosus VRA1.</title>
        <authorList>
            <person name="Sen G."/>
            <person name="Sen A."/>
        </authorList>
    </citation>
    <scope>NUCLEOTIDE SEQUENCE [LARGE SCALE GENOMIC DNA]</scope>
    <source>
        <strain evidence="1 2">VRA1</strain>
    </source>
</reference>
<comment type="caution">
    <text evidence="1">The sequence shown here is derived from an EMBL/GenBank/DDBJ whole genome shotgun (WGS) entry which is preliminary data.</text>
</comment>
<dbReference type="RefSeq" id="WP_205382397.1">
    <property type="nucleotide sequence ID" value="NZ_JAFFZS010000005.1"/>
</dbReference>
<evidence type="ECO:0000313" key="2">
    <source>
        <dbReference type="Proteomes" id="UP000788262"/>
    </source>
</evidence>
<accession>A0ABS2VM20</accession>
<keyword evidence="2" id="KW-1185">Reference proteome</keyword>
<name>A0ABS2VM20_STRAS</name>
<dbReference type="Proteomes" id="UP000788262">
    <property type="component" value="Unassembled WGS sequence"/>
</dbReference>
<organism evidence="1 2">
    <name type="scientific">Streptomyces actuosus</name>
    <dbReference type="NCBI Taxonomy" id="1885"/>
    <lineage>
        <taxon>Bacteria</taxon>
        <taxon>Bacillati</taxon>
        <taxon>Actinomycetota</taxon>
        <taxon>Actinomycetes</taxon>
        <taxon>Kitasatosporales</taxon>
        <taxon>Streptomycetaceae</taxon>
        <taxon>Streptomyces</taxon>
    </lineage>
</organism>
<protein>
    <submittedName>
        <fullName evidence="1">Uncharacterized protein</fullName>
    </submittedName>
</protein>
<proteinExistence type="predicted"/>
<sequence length="108" mass="12311">MGKPDTRSIDREISKANRKLEAVRRGEMWPLNSFERRTVLGALAGGSYRVLRGKSTTRQENRLESVSEQAITRLTAEITALHIERQRIVREYAAAKAAKKARKSSGWW</sequence>
<evidence type="ECO:0000313" key="1">
    <source>
        <dbReference type="EMBL" id="MBN0044148.1"/>
    </source>
</evidence>
<gene>
    <name evidence="1" type="ORF">JS756_08490</name>
</gene>
<dbReference type="EMBL" id="JAFFZS010000005">
    <property type="protein sequence ID" value="MBN0044148.1"/>
    <property type="molecule type" value="Genomic_DNA"/>
</dbReference>